<dbReference type="Gene3D" id="1.10.10.10">
    <property type="entry name" value="Winged helix-like DNA-binding domain superfamily/Winged helix DNA-binding domain"/>
    <property type="match status" value="1"/>
</dbReference>
<evidence type="ECO:0000256" key="1">
    <source>
        <dbReference type="ARBA" id="ARBA00023125"/>
    </source>
</evidence>
<dbReference type="InterPro" id="IPR050211">
    <property type="entry name" value="FOX_domain-containing"/>
</dbReference>
<evidence type="ECO:0000256" key="2">
    <source>
        <dbReference type="PROSITE-ProRule" id="PRU00089"/>
    </source>
</evidence>
<proteinExistence type="predicted"/>
<name>A0A9N9G557_9GLOM</name>
<dbReference type="Proteomes" id="UP000789508">
    <property type="component" value="Unassembled WGS sequence"/>
</dbReference>
<dbReference type="PROSITE" id="PS50039">
    <property type="entry name" value="FORK_HEAD_3"/>
    <property type="match status" value="1"/>
</dbReference>
<dbReference type="SMART" id="SM00339">
    <property type="entry name" value="FH"/>
    <property type="match status" value="1"/>
</dbReference>
<dbReference type="GO" id="GO:0030154">
    <property type="term" value="P:cell differentiation"/>
    <property type="evidence" value="ECO:0007669"/>
    <property type="project" value="TreeGrafter"/>
</dbReference>
<dbReference type="Pfam" id="PF00250">
    <property type="entry name" value="Forkhead"/>
    <property type="match status" value="1"/>
</dbReference>
<keyword evidence="6" id="KW-1185">Reference proteome</keyword>
<evidence type="ECO:0000313" key="6">
    <source>
        <dbReference type="Proteomes" id="UP000789508"/>
    </source>
</evidence>
<dbReference type="CDD" id="cd00059">
    <property type="entry name" value="FH_FOX"/>
    <property type="match status" value="1"/>
</dbReference>
<dbReference type="FunFam" id="1.10.10.10:FF:000135">
    <property type="entry name" value="forkhead box protein G1"/>
    <property type="match status" value="1"/>
</dbReference>
<keyword evidence="1 2" id="KW-0238">DNA-binding</keyword>
<evidence type="ECO:0000256" key="3">
    <source>
        <dbReference type="SAM" id="MobiDB-lite"/>
    </source>
</evidence>
<feature type="compositionally biased region" description="Polar residues" evidence="3">
    <location>
        <begin position="60"/>
        <end position="79"/>
    </location>
</feature>
<evidence type="ECO:0000259" key="4">
    <source>
        <dbReference type="PROSITE" id="PS50039"/>
    </source>
</evidence>
<feature type="region of interest" description="Disordered" evidence="3">
    <location>
        <begin position="307"/>
        <end position="359"/>
    </location>
</feature>
<dbReference type="PANTHER" id="PTHR11829:SF343">
    <property type="entry name" value="FORK-HEAD DOMAIN-CONTAINING PROTEIN"/>
    <property type="match status" value="1"/>
</dbReference>
<dbReference type="OrthoDB" id="5954824at2759"/>
<dbReference type="SUPFAM" id="SSF46785">
    <property type="entry name" value="Winged helix' DNA-binding domain"/>
    <property type="match status" value="1"/>
</dbReference>
<dbReference type="GO" id="GO:0009653">
    <property type="term" value="P:anatomical structure morphogenesis"/>
    <property type="evidence" value="ECO:0007669"/>
    <property type="project" value="TreeGrafter"/>
</dbReference>
<dbReference type="InterPro" id="IPR001766">
    <property type="entry name" value="Fork_head_dom"/>
</dbReference>
<protein>
    <submittedName>
        <fullName evidence="5">6876_t:CDS:1</fullName>
    </submittedName>
</protein>
<dbReference type="PANTHER" id="PTHR11829">
    <property type="entry name" value="FORKHEAD BOX PROTEIN"/>
    <property type="match status" value="1"/>
</dbReference>
<accession>A0A9N9G557</accession>
<feature type="domain" description="Fork-head" evidence="4">
    <location>
        <begin position="460"/>
        <end position="557"/>
    </location>
</feature>
<dbReference type="GO" id="GO:0000981">
    <property type="term" value="F:DNA-binding transcription factor activity, RNA polymerase II-specific"/>
    <property type="evidence" value="ECO:0007669"/>
    <property type="project" value="TreeGrafter"/>
</dbReference>
<dbReference type="PRINTS" id="PR00053">
    <property type="entry name" value="FORKHEAD"/>
</dbReference>
<dbReference type="InterPro" id="IPR036390">
    <property type="entry name" value="WH_DNA-bd_sf"/>
</dbReference>
<keyword evidence="2" id="KW-0539">Nucleus</keyword>
<comment type="subcellular location">
    <subcellularLocation>
        <location evidence="2">Nucleus</location>
    </subcellularLocation>
</comment>
<feature type="compositionally biased region" description="Polar residues" evidence="3">
    <location>
        <begin position="622"/>
        <end position="633"/>
    </location>
</feature>
<sequence>MSEDSQPFQISDTMSSLFNFDFTETEDIQNWAGIAPTMEDIEAAAAILFSNDYNNDAQTASVSSFPSVSPTQTTNQGTKETQEFAMSAEKNSDLMEMLFTQKFFNEDSSSITSNQGVKESVTAAEDNNFLDILLPQEFLNVASSSDILNQYPETEINGAAEGERLLTDDSLIFPNEDMLYALPFIMDTSTSTSMDTSTSFCDNDFSTSITTPSTTGILDESFLSIFDESTSTMQDNTTLFGTSPASTSSISDLELFLSTFGESTSNISDAAPTTQNYEYYCNFPSTVFPITATSTIPAVTPINYITPASSQTTSPEKKSSLEMMSNTKVISSPPKTPKTRKNKSLTTDQENGQQKIRHKITKRNQIETPQRDALVDSSMIPQNLMNGNLTMEQVLEKDPKPRKKKNKATPHQKHANFINATLPTSNTHATINTPTPKPTPCTTTITKKRRMEENDDLPTKPDYSYAAMIAQAILHSPGKKATLNQIYTWISKNYPYYKREEKSGTGWENSIRHNLSLNKAFQRLPRIEGQSGKGCYWTILPNHEMMIDNNWFKGHNRSTKRQCLSANESITPSITKKTPSTQTIPIEIIDITGDDDNDDYNDGGVNTERKLPEIIEIDDDSNVSQAKTQAESVSTTTTSTSSSSKKNTGKEHFDYDTFENLLLQALKC</sequence>
<feature type="DNA-binding region" description="Fork-head" evidence="2">
    <location>
        <begin position="460"/>
        <end position="557"/>
    </location>
</feature>
<dbReference type="InterPro" id="IPR036388">
    <property type="entry name" value="WH-like_DNA-bd_sf"/>
</dbReference>
<comment type="caution">
    <text evidence="5">The sequence shown here is derived from an EMBL/GenBank/DDBJ whole genome shotgun (WGS) entry which is preliminary data.</text>
</comment>
<reference evidence="5" key="1">
    <citation type="submission" date="2021-06" db="EMBL/GenBank/DDBJ databases">
        <authorList>
            <person name="Kallberg Y."/>
            <person name="Tangrot J."/>
            <person name="Rosling A."/>
        </authorList>
    </citation>
    <scope>NUCLEOTIDE SEQUENCE</scope>
    <source>
        <strain evidence="5">FL130A</strain>
    </source>
</reference>
<dbReference type="EMBL" id="CAJVPS010002874">
    <property type="protein sequence ID" value="CAG8578141.1"/>
    <property type="molecule type" value="Genomic_DNA"/>
</dbReference>
<organism evidence="5 6">
    <name type="scientific">Ambispora leptoticha</name>
    <dbReference type="NCBI Taxonomy" id="144679"/>
    <lineage>
        <taxon>Eukaryota</taxon>
        <taxon>Fungi</taxon>
        <taxon>Fungi incertae sedis</taxon>
        <taxon>Mucoromycota</taxon>
        <taxon>Glomeromycotina</taxon>
        <taxon>Glomeromycetes</taxon>
        <taxon>Archaeosporales</taxon>
        <taxon>Ambisporaceae</taxon>
        <taxon>Ambispora</taxon>
    </lineage>
</organism>
<feature type="compositionally biased region" description="Low complexity" evidence="3">
    <location>
        <begin position="634"/>
        <end position="644"/>
    </location>
</feature>
<feature type="region of interest" description="Disordered" evidence="3">
    <location>
        <begin position="619"/>
        <end position="651"/>
    </location>
</feature>
<evidence type="ECO:0000313" key="5">
    <source>
        <dbReference type="EMBL" id="CAG8578141.1"/>
    </source>
</evidence>
<dbReference type="AlphaFoldDB" id="A0A9N9G557"/>
<feature type="region of interest" description="Disordered" evidence="3">
    <location>
        <begin position="60"/>
        <end position="80"/>
    </location>
</feature>
<feature type="compositionally biased region" description="Polar residues" evidence="3">
    <location>
        <begin position="344"/>
        <end position="354"/>
    </location>
</feature>
<gene>
    <name evidence="5" type="ORF">ALEPTO_LOCUS7129</name>
</gene>
<dbReference type="GO" id="GO:0005634">
    <property type="term" value="C:nucleus"/>
    <property type="evidence" value="ECO:0007669"/>
    <property type="project" value="UniProtKB-SubCell"/>
</dbReference>
<dbReference type="GO" id="GO:0000978">
    <property type="term" value="F:RNA polymerase II cis-regulatory region sequence-specific DNA binding"/>
    <property type="evidence" value="ECO:0007669"/>
    <property type="project" value="TreeGrafter"/>
</dbReference>